<reference evidence="3" key="2">
    <citation type="journal article" date="2020" name="Int. Dairy J.">
        <title>Lactic acid bacterial diversity in Brie cheese focusing on salt concentration and pH of isolation medium and characterisation of halophilic and alkaliphilic lactic acid bacterial isolates.</title>
        <authorList>
            <person name="Unno R."/>
            <person name="Matsutani M."/>
            <person name="Suzuki T."/>
            <person name="Kodama K."/>
            <person name="Matsushita H."/>
            <person name="Yamasato K."/>
            <person name="Koizumi Y."/>
            <person name="Ishikawa M."/>
        </authorList>
    </citation>
    <scope>NUCLEOTIDE SEQUENCE</scope>
    <source>
        <strain evidence="3">7C1</strain>
        <strain evidence="2">8C4</strain>
    </source>
</reference>
<evidence type="ECO:0000313" key="4">
    <source>
        <dbReference type="Proteomes" id="UP000886597"/>
    </source>
</evidence>
<proteinExistence type="predicted"/>
<dbReference type="SUPFAM" id="SSF48452">
    <property type="entry name" value="TPR-like"/>
    <property type="match status" value="1"/>
</dbReference>
<comment type="caution">
    <text evidence="3">The sequence shown here is derived from an EMBL/GenBank/DDBJ whole genome shotgun (WGS) entry which is preliminary data.</text>
</comment>
<dbReference type="EMBL" id="BKBQ01000029">
    <property type="protein sequence ID" value="GEQ54935.1"/>
    <property type="molecule type" value="Genomic_DNA"/>
</dbReference>
<dbReference type="Proteomes" id="UP000886607">
    <property type="component" value="Unassembled WGS sequence"/>
</dbReference>
<evidence type="ECO:0000256" key="1">
    <source>
        <dbReference type="SAM" id="MobiDB-lite"/>
    </source>
</evidence>
<feature type="compositionally biased region" description="Basic and acidic residues" evidence="1">
    <location>
        <begin position="10"/>
        <end position="32"/>
    </location>
</feature>
<name>A0AAN4ZPF9_9ENTE</name>
<dbReference type="RefSeq" id="WP_124007083.1">
    <property type="nucleotide sequence ID" value="NZ_BJYN01000038.1"/>
</dbReference>
<gene>
    <name evidence="2" type="ORF">TK11N_18100</name>
    <name evidence="3" type="ORF">TK2N_17790</name>
</gene>
<evidence type="ECO:0008006" key="6">
    <source>
        <dbReference type="Google" id="ProtNLM"/>
    </source>
</evidence>
<evidence type="ECO:0000313" key="2">
    <source>
        <dbReference type="EMBL" id="GEQ49958.1"/>
    </source>
</evidence>
<evidence type="ECO:0000313" key="3">
    <source>
        <dbReference type="EMBL" id="GEQ54935.1"/>
    </source>
</evidence>
<organism evidence="3 4">
    <name type="scientific">Tetragenococcus koreensis</name>
    <dbReference type="NCBI Taxonomy" id="290335"/>
    <lineage>
        <taxon>Bacteria</taxon>
        <taxon>Bacillati</taxon>
        <taxon>Bacillota</taxon>
        <taxon>Bacilli</taxon>
        <taxon>Lactobacillales</taxon>
        <taxon>Enterococcaceae</taxon>
        <taxon>Tetragenococcus</taxon>
    </lineage>
</organism>
<feature type="region of interest" description="Disordered" evidence="1">
    <location>
        <begin position="1"/>
        <end position="32"/>
    </location>
</feature>
<keyword evidence="5" id="KW-1185">Reference proteome</keyword>
<dbReference type="KEGG" id="tkr:C7K43_12245"/>
<protein>
    <recommendedName>
        <fullName evidence="6">Tetratricopeptide repeat protein</fullName>
    </recommendedName>
</protein>
<dbReference type="GeneID" id="69986714"/>
<reference evidence="3" key="1">
    <citation type="submission" date="2019-08" db="EMBL/GenBank/DDBJ databases">
        <authorList>
            <person name="Ishikawa M."/>
            <person name="Suzuki T."/>
            <person name="Matsutani M."/>
        </authorList>
    </citation>
    <scope>NUCLEOTIDE SEQUENCE</scope>
    <source>
        <strain evidence="3">7C1</strain>
        <strain evidence="2">8C4</strain>
    </source>
</reference>
<dbReference type="AlphaFoldDB" id="A0AAN4ZPF9"/>
<accession>A0AAN4ZPF9</accession>
<dbReference type="Gene3D" id="1.25.40.10">
    <property type="entry name" value="Tetratricopeptide repeat domain"/>
    <property type="match status" value="1"/>
</dbReference>
<sequence>MFNFFKKKKEPKERSSDKKETALSEEEQTKIDQTIDEKKTAIVKAEDTEDQDKLAKLYEELGLAYSQKNDEEAIPALEKSLELKLSMGDGYKKLMSLYNEKRKEAARKGDDAGIDKYMNKMDEMRSVAKKLTISGDK</sequence>
<dbReference type="EMBL" id="BKBO01000030">
    <property type="protein sequence ID" value="GEQ49958.1"/>
    <property type="molecule type" value="Genomic_DNA"/>
</dbReference>
<dbReference type="Proteomes" id="UP000886597">
    <property type="component" value="Unassembled WGS sequence"/>
</dbReference>
<dbReference type="InterPro" id="IPR011990">
    <property type="entry name" value="TPR-like_helical_dom_sf"/>
</dbReference>
<evidence type="ECO:0000313" key="5">
    <source>
        <dbReference type="Proteomes" id="UP000886607"/>
    </source>
</evidence>